<dbReference type="InterPro" id="IPR040976">
    <property type="entry name" value="Pkinase_fungal"/>
</dbReference>
<dbReference type="HOGENOM" id="CLU_005513_3_2_1"/>
<feature type="region of interest" description="Disordered" evidence="1">
    <location>
        <begin position="403"/>
        <end position="451"/>
    </location>
</feature>
<dbReference type="PANTHER" id="PTHR38248">
    <property type="entry name" value="FUNK1 6"/>
    <property type="match status" value="1"/>
</dbReference>
<gene>
    <name evidence="3" type="ORF">CPSG_08573</name>
</gene>
<reference evidence="4" key="2">
    <citation type="submission" date="2010-03" db="EMBL/GenBank/DDBJ databases">
        <title>The genome sequence of Coccidioides posadasii strain Silveira.</title>
        <authorList>
            <consortium name="The Broad Institute Genome Sequencing Center for Infectious Disease"/>
            <person name="Neafsey D."/>
            <person name="Orbach M."/>
            <person name="Henn M.R."/>
            <person name="Cole G.T."/>
            <person name="Galgiani J."/>
            <person name="Gardner M.J."/>
            <person name="Kirkland T.N."/>
            <person name="Taylor J.W."/>
            <person name="Young S.K."/>
            <person name="Zeng Q."/>
            <person name="Koehrsen M."/>
            <person name="Alvarado L."/>
            <person name="Berlin A."/>
            <person name="Borenstein D."/>
            <person name="Chapman S.B."/>
            <person name="Chen Z."/>
            <person name="Engels R."/>
            <person name="Freedman E."/>
            <person name="Gellesch M."/>
            <person name="Goldberg J."/>
            <person name="Griggs A."/>
            <person name="Gujja S."/>
            <person name="Heilman E."/>
            <person name="Heiman D."/>
            <person name="Howarth C."/>
            <person name="Jen D."/>
            <person name="Larson L."/>
            <person name="Mehta T."/>
            <person name="Neiman D."/>
            <person name="Park D."/>
            <person name="Pearson M."/>
            <person name="Richards J."/>
            <person name="Roberts A."/>
            <person name="Saif S."/>
            <person name="Shea T."/>
            <person name="Shenoy N."/>
            <person name="Sisk P."/>
            <person name="Stolte C."/>
            <person name="Sykes S."/>
            <person name="Walk T."/>
            <person name="White J."/>
            <person name="Yandava C."/>
            <person name="Haas B."/>
            <person name="Nusbaum C."/>
            <person name="Birren B."/>
        </authorList>
    </citation>
    <scope>NUCLEOTIDE SEQUENCE [LARGE SCALE GENOMIC DNA]</scope>
    <source>
        <strain evidence="4">RMSCC 757 / Silveira</strain>
    </source>
</reference>
<proteinExistence type="predicted"/>
<dbReference type="VEuPathDB" id="FungiDB:CPSG_08573"/>
<feature type="domain" description="Fungal-type protein kinase" evidence="2">
    <location>
        <begin position="506"/>
        <end position="565"/>
    </location>
</feature>
<evidence type="ECO:0000259" key="2">
    <source>
        <dbReference type="Pfam" id="PF17667"/>
    </source>
</evidence>
<dbReference type="InterPro" id="IPR011009">
    <property type="entry name" value="Kinase-like_dom_sf"/>
</dbReference>
<name>E9DF17_COCPS</name>
<dbReference type="AlphaFoldDB" id="E9DF17"/>
<accession>E9DF17</accession>
<dbReference type="VEuPathDB" id="FungiDB:D8B26_006432"/>
<protein>
    <recommendedName>
        <fullName evidence="2">Fungal-type protein kinase domain-containing protein</fullName>
    </recommendedName>
</protein>
<dbReference type="OMA" id="TPLCSQY"/>
<keyword evidence="4" id="KW-1185">Reference proteome</keyword>
<evidence type="ECO:0000313" key="3">
    <source>
        <dbReference type="EMBL" id="EFW14915.1"/>
    </source>
</evidence>
<feature type="compositionally biased region" description="Low complexity" evidence="1">
    <location>
        <begin position="405"/>
        <end position="422"/>
    </location>
</feature>
<feature type="compositionally biased region" description="Polar residues" evidence="1">
    <location>
        <begin position="442"/>
        <end position="451"/>
    </location>
</feature>
<dbReference type="OrthoDB" id="5584477at2759"/>
<feature type="domain" description="Fungal-type protein kinase" evidence="2">
    <location>
        <begin position="207"/>
        <end position="363"/>
    </location>
</feature>
<dbReference type="EMBL" id="GL636503">
    <property type="protein sequence ID" value="EFW14915.1"/>
    <property type="molecule type" value="Genomic_DNA"/>
</dbReference>
<dbReference type="SUPFAM" id="SSF56112">
    <property type="entry name" value="Protein kinase-like (PK-like)"/>
    <property type="match status" value="1"/>
</dbReference>
<dbReference type="VEuPathDB" id="FungiDB:D8B26_000437"/>
<organism evidence="4">
    <name type="scientific">Coccidioides posadasii (strain RMSCC 757 / Silveira)</name>
    <name type="common">Valley fever fungus</name>
    <dbReference type="NCBI Taxonomy" id="443226"/>
    <lineage>
        <taxon>Eukaryota</taxon>
        <taxon>Fungi</taxon>
        <taxon>Dikarya</taxon>
        <taxon>Ascomycota</taxon>
        <taxon>Pezizomycotina</taxon>
        <taxon>Eurotiomycetes</taxon>
        <taxon>Eurotiomycetidae</taxon>
        <taxon>Onygenales</taxon>
        <taxon>Onygenaceae</taxon>
        <taxon>Coccidioides</taxon>
    </lineage>
</organism>
<reference evidence="4" key="1">
    <citation type="journal article" date="2010" name="Genome Res.">
        <title>Population genomic sequencing of Coccidioides fungi reveals recent hybridization and transposon control.</title>
        <authorList>
            <person name="Neafsey D.E."/>
            <person name="Barker B.M."/>
            <person name="Sharpton T.J."/>
            <person name="Stajich J.E."/>
            <person name="Park D.J."/>
            <person name="Whiston E."/>
            <person name="Hung C.-Y."/>
            <person name="McMahan C."/>
            <person name="White J."/>
            <person name="Sykes S."/>
            <person name="Heiman D."/>
            <person name="Young S."/>
            <person name="Zeng Q."/>
            <person name="Abouelleil A."/>
            <person name="Aftuck L."/>
            <person name="Bessette D."/>
            <person name="Brown A."/>
            <person name="FitzGerald M."/>
            <person name="Lui A."/>
            <person name="Macdonald J.P."/>
            <person name="Priest M."/>
            <person name="Orbach M.J."/>
            <person name="Galgiani J.N."/>
            <person name="Kirkland T.N."/>
            <person name="Cole G.T."/>
            <person name="Birren B.W."/>
            <person name="Henn M.R."/>
            <person name="Taylor J.W."/>
            <person name="Rounsley S.D."/>
        </authorList>
    </citation>
    <scope>NUCLEOTIDE SEQUENCE [LARGE SCALE GENOMIC DNA]</scope>
    <source>
        <strain evidence="4">RMSCC 757 / Silveira</strain>
    </source>
</reference>
<dbReference type="Pfam" id="PF17667">
    <property type="entry name" value="Pkinase_fungal"/>
    <property type="match status" value="2"/>
</dbReference>
<evidence type="ECO:0000256" key="1">
    <source>
        <dbReference type="SAM" id="MobiDB-lite"/>
    </source>
</evidence>
<dbReference type="STRING" id="443226.E9DF17"/>
<dbReference type="Proteomes" id="UP000002497">
    <property type="component" value="Unassembled WGS sequence"/>
</dbReference>
<evidence type="ECO:0000313" key="4">
    <source>
        <dbReference type="Proteomes" id="UP000002497"/>
    </source>
</evidence>
<sequence length="612" mass="69806">MANSSLDEIVQKYPIEYNFLQPILGRLQDAEGVCCFWAGRFTHLRQCDFNYDHYRPLVRLVLEKAPDTDIWRAVLDLIDTRETTPSSVPRSFDATPVRFTSSSQKGSEQTRRLVEGRIFEEIRGCTFRDVGGFFAKYFEGKDWSARVDAICQRILESEWAKFPDPPVQNAVLDWWLRFQNNFLSDARGVYFLTMSKKDLVGSEAERQVDLLLKARPQVQGDSGEKHDWKDIRVVGELKKSSDEIRTKGTLLQLARYVREVYIAQPARQFVHAFAVCGTKMEAWVFDCSGPYSSGVFDVYKDSEQFFRIVLGYAMMSDEELGLDTFTTPDRNASRTITVNGSEIAEEILLRLDPTPLCSQYAILAYQRGVQGIARVLGYRTIISIADLRRGLTFGNPHTFQSRNTSAASSLAQSQSRCKLSRSLTRKRRSPDTRPHAAKRSRSSSQQPKAKQFENELTFTVESVHTPSLFDKNDEVMITASSAAWWSHPLAGPFMNINRLWSCSWVGGRSGMLIDLDLAKEVGSGRSGARHQTGTMEFMAIEVLLNVDHTYRHDLESFFYVLIWQCACHGWRKSKQGLEQPKNSLLKRWYTGSYEEIATYKRGNMEAGGFERI</sequence>
<dbReference type="PANTHER" id="PTHR38248:SF2">
    <property type="entry name" value="FUNK1 11"/>
    <property type="match status" value="1"/>
</dbReference>
<dbReference type="Gene3D" id="1.10.510.10">
    <property type="entry name" value="Transferase(Phosphotransferase) domain 1"/>
    <property type="match status" value="1"/>
</dbReference>